<dbReference type="InterPro" id="IPR036554">
    <property type="entry name" value="GHMP_kinase_C_sf"/>
</dbReference>
<evidence type="ECO:0000256" key="6">
    <source>
        <dbReference type="ARBA" id="ARBA00022679"/>
    </source>
</evidence>
<dbReference type="InterPro" id="IPR013750">
    <property type="entry name" value="GHMP_kinase_C_dom"/>
</dbReference>
<dbReference type="GO" id="GO:0005524">
    <property type="term" value="F:ATP binding"/>
    <property type="evidence" value="ECO:0007669"/>
    <property type="project" value="UniProtKB-UniRule"/>
</dbReference>
<reference evidence="16 17" key="1">
    <citation type="submission" date="2020-07" db="EMBL/GenBank/DDBJ databases">
        <title>Sequencing the genomes of 1000 actinobacteria strains.</title>
        <authorList>
            <person name="Klenk H.-P."/>
        </authorList>
    </citation>
    <scope>NUCLEOTIDE SEQUENCE [LARGE SCALE GENOMIC DNA]</scope>
    <source>
        <strain evidence="16 17">DSM 29531</strain>
    </source>
</reference>
<comment type="caution">
    <text evidence="16">The sequence shown here is derived from an EMBL/GenBank/DDBJ whole genome shotgun (WGS) entry which is preliminary data.</text>
</comment>
<dbReference type="Proteomes" id="UP000571817">
    <property type="component" value="Unassembled WGS sequence"/>
</dbReference>
<dbReference type="Gene3D" id="3.30.70.890">
    <property type="entry name" value="GHMP kinase, C-terminal domain"/>
    <property type="match status" value="1"/>
</dbReference>
<dbReference type="HAMAP" id="MF_00384">
    <property type="entry name" value="Homoser_kinase"/>
    <property type="match status" value="1"/>
</dbReference>
<dbReference type="GO" id="GO:0004413">
    <property type="term" value="F:homoserine kinase activity"/>
    <property type="evidence" value="ECO:0007669"/>
    <property type="project" value="UniProtKB-UniRule"/>
</dbReference>
<dbReference type="InterPro" id="IPR000870">
    <property type="entry name" value="Homoserine_kinase"/>
</dbReference>
<dbReference type="InterPro" id="IPR020568">
    <property type="entry name" value="Ribosomal_Su5_D2-typ_SF"/>
</dbReference>
<name>A0A853DCZ1_9MICO</name>
<dbReference type="SUPFAM" id="SSF54211">
    <property type="entry name" value="Ribosomal protein S5 domain 2-like"/>
    <property type="match status" value="1"/>
</dbReference>
<comment type="pathway">
    <text evidence="1 13">Amino-acid biosynthesis; L-threonine biosynthesis; L-threonine from L-aspartate: step 4/5.</text>
</comment>
<feature type="binding site" evidence="13">
    <location>
        <begin position="96"/>
        <end position="106"/>
    </location>
    <ligand>
        <name>ATP</name>
        <dbReference type="ChEBI" id="CHEBI:30616"/>
    </ligand>
</feature>
<keyword evidence="6 13" id="KW-0808">Transferase</keyword>
<keyword evidence="10 13" id="KW-0067">ATP-binding</keyword>
<dbReference type="Pfam" id="PF08544">
    <property type="entry name" value="GHMP_kinases_C"/>
    <property type="match status" value="1"/>
</dbReference>
<dbReference type="PROSITE" id="PS00627">
    <property type="entry name" value="GHMP_KINASES_ATP"/>
    <property type="match status" value="1"/>
</dbReference>
<dbReference type="GO" id="GO:0005737">
    <property type="term" value="C:cytoplasm"/>
    <property type="evidence" value="ECO:0007669"/>
    <property type="project" value="UniProtKB-SubCell"/>
</dbReference>
<comment type="catalytic activity">
    <reaction evidence="11 13">
        <text>L-homoserine + ATP = O-phospho-L-homoserine + ADP + H(+)</text>
        <dbReference type="Rhea" id="RHEA:13985"/>
        <dbReference type="ChEBI" id="CHEBI:15378"/>
        <dbReference type="ChEBI" id="CHEBI:30616"/>
        <dbReference type="ChEBI" id="CHEBI:57476"/>
        <dbReference type="ChEBI" id="CHEBI:57590"/>
        <dbReference type="ChEBI" id="CHEBI:456216"/>
        <dbReference type="EC" id="2.7.1.39"/>
    </reaction>
</comment>
<evidence type="ECO:0000313" key="17">
    <source>
        <dbReference type="Proteomes" id="UP000571817"/>
    </source>
</evidence>
<dbReference type="UniPathway" id="UPA00050">
    <property type="reaction ID" value="UER00064"/>
</dbReference>
<evidence type="ECO:0000256" key="4">
    <source>
        <dbReference type="ARBA" id="ARBA00017858"/>
    </source>
</evidence>
<dbReference type="PIRSF" id="PIRSF000676">
    <property type="entry name" value="Homoser_kin"/>
    <property type="match status" value="1"/>
</dbReference>
<evidence type="ECO:0000256" key="5">
    <source>
        <dbReference type="ARBA" id="ARBA00022605"/>
    </source>
</evidence>
<evidence type="ECO:0000256" key="10">
    <source>
        <dbReference type="ARBA" id="ARBA00022840"/>
    </source>
</evidence>
<evidence type="ECO:0000313" key="16">
    <source>
        <dbReference type="EMBL" id="NYJ75426.1"/>
    </source>
</evidence>
<comment type="subcellular location">
    <subcellularLocation>
        <location evidence="13">Cytoplasm</location>
    </subcellularLocation>
</comment>
<evidence type="ECO:0000256" key="13">
    <source>
        <dbReference type="HAMAP-Rule" id="MF_00384"/>
    </source>
</evidence>
<dbReference type="EMBL" id="JACCFW010000001">
    <property type="protein sequence ID" value="NYJ75426.1"/>
    <property type="molecule type" value="Genomic_DNA"/>
</dbReference>
<protein>
    <recommendedName>
        <fullName evidence="4 13">Homoserine kinase</fullName>
        <shortName evidence="13">HK</shortName>
        <shortName evidence="13">HSK</shortName>
        <ecNumber evidence="3 13">2.7.1.39</ecNumber>
    </recommendedName>
</protein>
<keyword evidence="17" id="KW-1185">Reference proteome</keyword>
<dbReference type="InterPro" id="IPR014721">
    <property type="entry name" value="Ribsml_uS5_D2-typ_fold_subgr"/>
</dbReference>
<dbReference type="EC" id="2.7.1.39" evidence="3 13"/>
<dbReference type="NCBIfam" id="TIGR00191">
    <property type="entry name" value="thrB"/>
    <property type="match status" value="1"/>
</dbReference>
<evidence type="ECO:0000256" key="2">
    <source>
        <dbReference type="ARBA" id="ARBA00007370"/>
    </source>
</evidence>
<sequence>MAQQFPLGRKVRVEVPASTANLGPGFDSIGLALGLGDVVTAEVVASGLHISVDGEGAGVVPDDETHLVWRSMRTAWERLGVASPPGLKLHCHNGVPHSRGLGSSAAAIVAGVGAALALVDPRLDDAARHTVSDIAGDLEGHPDNASASVYGGLTVSWRSGDRWLTTCPPVHPDIEPVLFVPDATLSTERARSVLPADVPLGDAARTAGRAALLIEAMTRRPDLLLAGTADWLHQEARRASYPSTMELVDALRSQGHAAVVSGAGPSVLVLTTRTRAAAVRADDRWARTTPGIAEDGLRVFSL</sequence>
<evidence type="ECO:0000259" key="15">
    <source>
        <dbReference type="Pfam" id="PF08544"/>
    </source>
</evidence>
<dbReference type="RefSeq" id="WP_179482081.1">
    <property type="nucleotide sequence ID" value="NZ_JACCFW010000001.1"/>
</dbReference>
<organism evidence="16 17">
    <name type="scientific">Allobranchiibius huperziae</name>
    <dbReference type="NCBI Taxonomy" id="1874116"/>
    <lineage>
        <taxon>Bacteria</taxon>
        <taxon>Bacillati</taxon>
        <taxon>Actinomycetota</taxon>
        <taxon>Actinomycetes</taxon>
        <taxon>Micrococcales</taxon>
        <taxon>Dermacoccaceae</taxon>
        <taxon>Allobranchiibius</taxon>
    </lineage>
</organism>
<accession>A0A853DCZ1</accession>
<evidence type="ECO:0000256" key="9">
    <source>
        <dbReference type="ARBA" id="ARBA00022777"/>
    </source>
</evidence>
<evidence type="ECO:0000256" key="1">
    <source>
        <dbReference type="ARBA" id="ARBA00005015"/>
    </source>
</evidence>
<dbReference type="PANTHER" id="PTHR20861">
    <property type="entry name" value="HOMOSERINE/4-DIPHOSPHOCYTIDYL-2-C-METHYL-D-ERYTHRITOL KINASE"/>
    <property type="match status" value="1"/>
</dbReference>
<dbReference type="InterPro" id="IPR006204">
    <property type="entry name" value="GHMP_kinase_N_dom"/>
</dbReference>
<dbReference type="PANTHER" id="PTHR20861:SF1">
    <property type="entry name" value="HOMOSERINE KINASE"/>
    <property type="match status" value="1"/>
</dbReference>
<feature type="domain" description="GHMP kinase N-terminal" evidence="14">
    <location>
        <begin position="67"/>
        <end position="152"/>
    </location>
</feature>
<keyword evidence="5 13" id="KW-0028">Amino-acid biosynthesis</keyword>
<comment type="similarity">
    <text evidence="2 13">Belongs to the GHMP kinase family. Homoserine kinase subfamily.</text>
</comment>
<keyword evidence="7 13" id="KW-0791">Threonine biosynthesis</keyword>
<dbReference type="Gene3D" id="3.30.230.10">
    <property type="match status" value="1"/>
</dbReference>
<keyword evidence="8 13" id="KW-0547">Nucleotide-binding</keyword>
<evidence type="ECO:0000256" key="12">
    <source>
        <dbReference type="ARBA" id="ARBA00049954"/>
    </source>
</evidence>
<dbReference type="SUPFAM" id="SSF55060">
    <property type="entry name" value="GHMP Kinase, C-terminal domain"/>
    <property type="match status" value="1"/>
</dbReference>
<evidence type="ECO:0000259" key="14">
    <source>
        <dbReference type="Pfam" id="PF00288"/>
    </source>
</evidence>
<evidence type="ECO:0000256" key="7">
    <source>
        <dbReference type="ARBA" id="ARBA00022697"/>
    </source>
</evidence>
<dbReference type="InterPro" id="IPR006203">
    <property type="entry name" value="GHMP_knse_ATP-bd_CS"/>
</dbReference>
<dbReference type="PRINTS" id="PR00958">
    <property type="entry name" value="HOMSERKINASE"/>
</dbReference>
<dbReference type="GO" id="GO:0009088">
    <property type="term" value="P:threonine biosynthetic process"/>
    <property type="evidence" value="ECO:0007669"/>
    <property type="project" value="UniProtKB-UniRule"/>
</dbReference>
<evidence type="ECO:0000256" key="8">
    <source>
        <dbReference type="ARBA" id="ARBA00022741"/>
    </source>
</evidence>
<proteinExistence type="inferred from homology"/>
<evidence type="ECO:0000256" key="11">
    <source>
        <dbReference type="ARBA" id="ARBA00049375"/>
    </source>
</evidence>
<comment type="function">
    <text evidence="12 13">Catalyzes the ATP-dependent phosphorylation of L-homoserine to L-homoserine phosphate.</text>
</comment>
<feature type="domain" description="GHMP kinase C-terminal" evidence="15">
    <location>
        <begin position="212"/>
        <end position="280"/>
    </location>
</feature>
<gene>
    <name evidence="13" type="primary">thrB</name>
    <name evidence="16" type="ORF">HNR15_002389</name>
</gene>
<evidence type="ECO:0000256" key="3">
    <source>
        <dbReference type="ARBA" id="ARBA00012078"/>
    </source>
</evidence>
<dbReference type="AlphaFoldDB" id="A0A853DCZ1"/>
<keyword evidence="13" id="KW-0963">Cytoplasm</keyword>
<keyword evidence="9 13" id="KW-0418">Kinase</keyword>
<dbReference type="Pfam" id="PF00288">
    <property type="entry name" value="GHMP_kinases_N"/>
    <property type="match status" value="1"/>
</dbReference>